<dbReference type="EC" id="2.7.7.65" evidence="5"/>
<dbReference type="Pfam" id="PF13426">
    <property type="entry name" value="PAS_9"/>
    <property type="match status" value="2"/>
</dbReference>
<dbReference type="GO" id="GO:0052621">
    <property type="term" value="F:diguanylate cyclase activity"/>
    <property type="evidence" value="ECO:0007669"/>
    <property type="project" value="UniProtKB-EC"/>
</dbReference>
<evidence type="ECO:0000256" key="1">
    <source>
        <dbReference type="SAM" id="Coils"/>
    </source>
</evidence>
<organism evidence="5 6">
    <name type="scientific">Thalassotalea castellviae</name>
    <dbReference type="NCBI Taxonomy" id="3075612"/>
    <lineage>
        <taxon>Bacteria</taxon>
        <taxon>Pseudomonadati</taxon>
        <taxon>Pseudomonadota</taxon>
        <taxon>Gammaproteobacteria</taxon>
        <taxon>Alteromonadales</taxon>
        <taxon>Colwelliaceae</taxon>
        <taxon>Thalassotalea</taxon>
    </lineage>
</organism>
<dbReference type="CDD" id="cd01949">
    <property type="entry name" value="GGDEF"/>
    <property type="match status" value="1"/>
</dbReference>
<dbReference type="PANTHER" id="PTHR46663">
    <property type="entry name" value="DIGUANYLATE CYCLASE DGCT-RELATED"/>
    <property type="match status" value="1"/>
</dbReference>
<evidence type="ECO:0000259" key="4">
    <source>
        <dbReference type="PROSITE" id="PS50887"/>
    </source>
</evidence>
<keyword evidence="5" id="KW-0548">Nucleotidyltransferase</keyword>
<reference evidence="5 6" key="1">
    <citation type="submission" date="2023-09" db="EMBL/GenBank/DDBJ databases">
        <authorList>
            <person name="Rey-Velasco X."/>
        </authorList>
    </citation>
    <scope>NUCLEOTIDE SEQUENCE [LARGE SCALE GENOMIC DNA]</scope>
    <source>
        <strain evidence="5 6">W431</strain>
    </source>
</reference>
<gene>
    <name evidence="5" type="ORF">RM573_14295</name>
</gene>
<dbReference type="CDD" id="cd00130">
    <property type="entry name" value="PAS"/>
    <property type="match status" value="2"/>
</dbReference>
<dbReference type="SMART" id="SM00091">
    <property type="entry name" value="PAS"/>
    <property type="match status" value="2"/>
</dbReference>
<protein>
    <submittedName>
        <fullName evidence="5">Diguanylate cyclase</fullName>
        <ecNumber evidence="5">2.7.7.65</ecNumber>
    </submittedName>
</protein>
<evidence type="ECO:0000259" key="3">
    <source>
        <dbReference type="PROSITE" id="PS50113"/>
    </source>
</evidence>
<feature type="domain" description="PAS" evidence="2">
    <location>
        <begin position="131"/>
        <end position="208"/>
    </location>
</feature>
<dbReference type="InterPro" id="IPR000700">
    <property type="entry name" value="PAS-assoc_C"/>
</dbReference>
<name>A0ABU3A5F4_9GAMM</name>
<dbReference type="InterPro" id="IPR043128">
    <property type="entry name" value="Rev_trsase/Diguanyl_cyclase"/>
</dbReference>
<dbReference type="InterPro" id="IPR052163">
    <property type="entry name" value="DGC-Regulatory_Protein"/>
</dbReference>
<evidence type="ECO:0000259" key="2">
    <source>
        <dbReference type="PROSITE" id="PS50112"/>
    </source>
</evidence>
<dbReference type="NCBIfam" id="TIGR00229">
    <property type="entry name" value="sensory_box"/>
    <property type="match status" value="1"/>
</dbReference>
<dbReference type="SMART" id="SM00267">
    <property type="entry name" value="GGDEF"/>
    <property type="match status" value="1"/>
</dbReference>
<dbReference type="RefSeq" id="WP_311583495.1">
    <property type="nucleotide sequence ID" value="NZ_JAVRIF010000009.1"/>
</dbReference>
<dbReference type="Proteomes" id="UP001266357">
    <property type="component" value="Unassembled WGS sequence"/>
</dbReference>
<dbReference type="InterPro" id="IPR000014">
    <property type="entry name" value="PAS"/>
</dbReference>
<comment type="caution">
    <text evidence="5">The sequence shown here is derived from an EMBL/GenBank/DDBJ whole genome shotgun (WGS) entry which is preliminary data.</text>
</comment>
<proteinExistence type="predicted"/>
<feature type="coiled-coil region" evidence="1">
    <location>
        <begin position="258"/>
        <end position="292"/>
    </location>
</feature>
<keyword evidence="5" id="KW-0808">Transferase</keyword>
<accession>A0ABU3A5F4</accession>
<dbReference type="SUPFAM" id="SSF55073">
    <property type="entry name" value="Nucleotide cyclase"/>
    <property type="match status" value="1"/>
</dbReference>
<sequence>MKSLTGVTLQSLLEKANIGVVIHNWDTKVVYANPVALKLLRLTHEQMIGKDAKDPQWRFIDEGYRPIQPENYPVSLVKRFKTPLNNEVLGVVDSKNEQPSWFMVNAYPELSNTITESFLVVTFNDISEQKNLFSYSAIVDNAKDVIIVTEAESIEAPLSPRIVYVNKAFEALTGYTKDEVIGETPRILQGKDTDKAELAKIRHALTEKKSIKSTILNYSKSGHPYWLNMDIFPLTNKYGDVTHFAALERDVTSDKYYAEQLESKNKGLKEIKANLESIIREKTQKLHDANKKLYRHAYYDDLTDIPNRRSFTEQAVKQFSRAKRENSVILSGLIDIDLFKRFNDTYGHAIGDQVLVSVATSLSSFFRQEDVYGRYGGEEFAFCILISDQNKALDICERLKDKMAQSMITLEDNTELSVTVSIGVSVATADKTTNLTDEIIKADKALYEAKNNGRNCVKISE</sequence>
<dbReference type="Gene3D" id="3.30.70.270">
    <property type="match status" value="1"/>
</dbReference>
<feature type="domain" description="PAC" evidence="3">
    <location>
        <begin position="209"/>
        <end position="263"/>
    </location>
</feature>
<dbReference type="PANTHER" id="PTHR46663:SF3">
    <property type="entry name" value="SLL0267 PROTEIN"/>
    <property type="match status" value="1"/>
</dbReference>
<dbReference type="PROSITE" id="PS50113">
    <property type="entry name" value="PAC"/>
    <property type="match status" value="1"/>
</dbReference>
<dbReference type="Pfam" id="PF00990">
    <property type="entry name" value="GGDEF"/>
    <property type="match status" value="1"/>
</dbReference>
<feature type="domain" description="GGDEF" evidence="4">
    <location>
        <begin position="327"/>
        <end position="461"/>
    </location>
</feature>
<dbReference type="Gene3D" id="3.30.450.20">
    <property type="entry name" value="PAS domain"/>
    <property type="match status" value="2"/>
</dbReference>
<dbReference type="NCBIfam" id="TIGR00254">
    <property type="entry name" value="GGDEF"/>
    <property type="match status" value="1"/>
</dbReference>
<evidence type="ECO:0000313" key="6">
    <source>
        <dbReference type="Proteomes" id="UP001266357"/>
    </source>
</evidence>
<dbReference type="InterPro" id="IPR029787">
    <property type="entry name" value="Nucleotide_cyclase"/>
</dbReference>
<evidence type="ECO:0000313" key="5">
    <source>
        <dbReference type="EMBL" id="MDT0604772.1"/>
    </source>
</evidence>
<keyword evidence="6" id="KW-1185">Reference proteome</keyword>
<dbReference type="InterPro" id="IPR035965">
    <property type="entry name" value="PAS-like_dom_sf"/>
</dbReference>
<feature type="domain" description="PAS" evidence="2">
    <location>
        <begin position="5"/>
        <end position="50"/>
    </location>
</feature>
<dbReference type="SUPFAM" id="SSF55785">
    <property type="entry name" value="PYP-like sensor domain (PAS domain)"/>
    <property type="match status" value="2"/>
</dbReference>
<dbReference type="PROSITE" id="PS50887">
    <property type="entry name" value="GGDEF"/>
    <property type="match status" value="1"/>
</dbReference>
<dbReference type="PROSITE" id="PS50112">
    <property type="entry name" value="PAS"/>
    <property type="match status" value="2"/>
</dbReference>
<dbReference type="EMBL" id="JAVRIF010000009">
    <property type="protein sequence ID" value="MDT0604772.1"/>
    <property type="molecule type" value="Genomic_DNA"/>
</dbReference>
<keyword evidence="1" id="KW-0175">Coiled coil</keyword>
<dbReference type="InterPro" id="IPR000160">
    <property type="entry name" value="GGDEF_dom"/>
</dbReference>